<keyword evidence="1" id="KW-0560">Oxidoreductase</keyword>
<dbReference type="PANTHER" id="PTHR43189">
    <property type="entry name" value="ZINC-TYPE ALCOHOL DEHYDROGENASE-LIKE PROTEIN C1198.01-RELATED"/>
    <property type="match status" value="1"/>
</dbReference>
<dbReference type="EMBL" id="JALLAZ020000205">
    <property type="protein sequence ID" value="KAL3800948.1"/>
    <property type="molecule type" value="Genomic_DNA"/>
</dbReference>
<organism evidence="3 4">
    <name type="scientific">Stephanodiscus triporus</name>
    <dbReference type="NCBI Taxonomy" id="2934178"/>
    <lineage>
        <taxon>Eukaryota</taxon>
        <taxon>Sar</taxon>
        <taxon>Stramenopiles</taxon>
        <taxon>Ochrophyta</taxon>
        <taxon>Bacillariophyta</taxon>
        <taxon>Coscinodiscophyceae</taxon>
        <taxon>Thalassiosirophycidae</taxon>
        <taxon>Stephanodiscales</taxon>
        <taxon>Stephanodiscaceae</taxon>
        <taxon>Stephanodiscus</taxon>
    </lineage>
</organism>
<feature type="compositionally biased region" description="Polar residues" evidence="2">
    <location>
        <begin position="137"/>
        <end position="151"/>
    </location>
</feature>
<feature type="region of interest" description="Disordered" evidence="2">
    <location>
        <begin position="84"/>
        <end position="114"/>
    </location>
</feature>
<dbReference type="SUPFAM" id="SSF50129">
    <property type="entry name" value="GroES-like"/>
    <property type="match status" value="1"/>
</dbReference>
<evidence type="ECO:0000313" key="4">
    <source>
        <dbReference type="Proteomes" id="UP001530315"/>
    </source>
</evidence>
<feature type="region of interest" description="Disordered" evidence="2">
    <location>
        <begin position="128"/>
        <end position="174"/>
    </location>
</feature>
<name>A0ABD3QKE4_9STRA</name>
<protein>
    <submittedName>
        <fullName evidence="3">Uncharacterized protein</fullName>
    </submittedName>
</protein>
<feature type="compositionally biased region" description="Basic and acidic residues" evidence="2">
    <location>
        <begin position="97"/>
        <end position="114"/>
    </location>
</feature>
<dbReference type="InterPro" id="IPR011032">
    <property type="entry name" value="GroES-like_sf"/>
</dbReference>
<dbReference type="GO" id="GO:0016491">
    <property type="term" value="F:oxidoreductase activity"/>
    <property type="evidence" value="ECO:0007669"/>
    <property type="project" value="UniProtKB-KW"/>
</dbReference>
<sequence length="371" mass="41417">MPRKPQTRHHACNGNAALVAAKGYIGRFASSRTSWHQQKSFSNPLNTRTFVHPILPDWSVTFPLSQTRVAIHKRESPLPMASKLQETNNMSRMTHSRKADVEMSKNPRSARDPEAHMFDQFLKKLETTKQHKQKTTSQNDAVDSSDGSTCDSRNDGHFDDNGSRHDDQHQGSESRLFETRQLFVDRQLVGPMSSVDSFIEKQKSDWQPDPIGQVDSDDVLPSALLKAFTVDKRDLMIRPGVRCTGESLPQGVTTIGMDCIGRVVQLTNHARAVYGISIDDRIAAIYPFDYNIDKFRTNTKFSYALVDAGFVVAVPKHVDAAEAACIIRLYLSAFQSILKGIAGVCKDRYGKDQLTGQSILVQNGHTDLVGR</sequence>
<evidence type="ECO:0000256" key="2">
    <source>
        <dbReference type="SAM" id="MobiDB-lite"/>
    </source>
</evidence>
<reference evidence="3 4" key="1">
    <citation type="submission" date="2024-10" db="EMBL/GenBank/DDBJ databases">
        <title>Updated reference genomes for cyclostephanoid diatoms.</title>
        <authorList>
            <person name="Roberts W.R."/>
            <person name="Alverson A.J."/>
        </authorList>
    </citation>
    <scope>NUCLEOTIDE SEQUENCE [LARGE SCALE GENOMIC DNA]</scope>
    <source>
        <strain evidence="3 4">AJA276-08</strain>
    </source>
</reference>
<dbReference type="AlphaFoldDB" id="A0ABD3QKE4"/>
<accession>A0ABD3QKE4</accession>
<feature type="compositionally biased region" description="Polar residues" evidence="2">
    <location>
        <begin position="84"/>
        <end position="93"/>
    </location>
</feature>
<evidence type="ECO:0000256" key="1">
    <source>
        <dbReference type="ARBA" id="ARBA00023002"/>
    </source>
</evidence>
<dbReference type="Gene3D" id="3.90.180.10">
    <property type="entry name" value="Medium-chain alcohol dehydrogenases, catalytic domain"/>
    <property type="match status" value="1"/>
</dbReference>
<dbReference type="PANTHER" id="PTHR43189:SF1">
    <property type="entry name" value="ZINC-TYPE ALCOHOL DEHYDROGENASE-LIKE PROTEIN C1198.01"/>
    <property type="match status" value="1"/>
</dbReference>
<dbReference type="Proteomes" id="UP001530315">
    <property type="component" value="Unassembled WGS sequence"/>
</dbReference>
<comment type="caution">
    <text evidence="3">The sequence shown here is derived from an EMBL/GenBank/DDBJ whole genome shotgun (WGS) entry which is preliminary data.</text>
</comment>
<feature type="compositionally biased region" description="Basic and acidic residues" evidence="2">
    <location>
        <begin position="152"/>
        <end position="174"/>
    </location>
</feature>
<keyword evidence="4" id="KW-1185">Reference proteome</keyword>
<evidence type="ECO:0000313" key="3">
    <source>
        <dbReference type="EMBL" id="KAL3800948.1"/>
    </source>
</evidence>
<gene>
    <name evidence="3" type="ORF">ACHAW5_000826</name>
</gene>
<proteinExistence type="predicted"/>